<keyword evidence="3 5" id="KW-1133">Transmembrane helix</keyword>
<protein>
    <submittedName>
        <fullName evidence="7">Uncharacterized membrane protein YgaE (UPF0421/DUF939 family)</fullName>
    </submittedName>
</protein>
<dbReference type="InterPro" id="IPR049453">
    <property type="entry name" value="Memb_transporter_dom"/>
</dbReference>
<organism evidence="7 8">
    <name type="scientific">Naumannella cuiyingiana</name>
    <dbReference type="NCBI Taxonomy" id="1347891"/>
    <lineage>
        <taxon>Bacteria</taxon>
        <taxon>Bacillati</taxon>
        <taxon>Actinomycetota</taxon>
        <taxon>Actinomycetes</taxon>
        <taxon>Propionibacteriales</taxon>
        <taxon>Propionibacteriaceae</taxon>
        <taxon>Naumannella</taxon>
    </lineage>
</organism>
<feature type="domain" description="Integral membrane bound transporter" evidence="6">
    <location>
        <begin position="55"/>
        <end position="176"/>
    </location>
</feature>
<evidence type="ECO:0000313" key="8">
    <source>
        <dbReference type="Proteomes" id="UP000527616"/>
    </source>
</evidence>
<evidence type="ECO:0000313" key="7">
    <source>
        <dbReference type="EMBL" id="NYI69753.1"/>
    </source>
</evidence>
<dbReference type="AlphaFoldDB" id="A0A7Z0IJQ3"/>
<feature type="transmembrane region" description="Helical" evidence="5">
    <location>
        <begin position="90"/>
        <end position="108"/>
    </location>
</feature>
<gene>
    <name evidence="7" type="ORF">GGQ54_000313</name>
</gene>
<feature type="transmembrane region" description="Helical" evidence="5">
    <location>
        <begin position="166"/>
        <end position="186"/>
    </location>
</feature>
<evidence type="ECO:0000256" key="3">
    <source>
        <dbReference type="ARBA" id="ARBA00022989"/>
    </source>
</evidence>
<dbReference type="EMBL" id="JACBZS010000001">
    <property type="protein sequence ID" value="NYI69753.1"/>
    <property type="molecule type" value="Genomic_DNA"/>
</dbReference>
<evidence type="ECO:0000259" key="6">
    <source>
        <dbReference type="Pfam" id="PF13515"/>
    </source>
</evidence>
<evidence type="ECO:0000256" key="5">
    <source>
        <dbReference type="SAM" id="Phobius"/>
    </source>
</evidence>
<dbReference type="RefSeq" id="WP_246292508.1">
    <property type="nucleotide sequence ID" value="NZ_JACBZS010000001.1"/>
</dbReference>
<feature type="transmembrane region" description="Helical" evidence="5">
    <location>
        <begin position="137"/>
        <end position="154"/>
    </location>
</feature>
<proteinExistence type="predicted"/>
<comment type="subcellular location">
    <subcellularLocation>
        <location evidence="1">Membrane</location>
        <topology evidence="1">Multi-pass membrane protein</topology>
    </subcellularLocation>
</comment>
<dbReference type="Pfam" id="PF13515">
    <property type="entry name" value="FUSC_2"/>
    <property type="match status" value="1"/>
</dbReference>
<keyword evidence="2 5" id="KW-0812">Transmembrane</keyword>
<dbReference type="GO" id="GO:0016020">
    <property type="term" value="C:membrane"/>
    <property type="evidence" value="ECO:0007669"/>
    <property type="project" value="UniProtKB-SubCell"/>
</dbReference>
<keyword evidence="8" id="KW-1185">Reference proteome</keyword>
<keyword evidence="4 5" id="KW-0472">Membrane</keyword>
<name>A0A7Z0IJQ3_9ACTN</name>
<comment type="caution">
    <text evidence="7">The sequence shown here is derived from an EMBL/GenBank/DDBJ whole genome shotgun (WGS) entry which is preliminary data.</text>
</comment>
<evidence type="ECO:0000256" key="4">
    <source>
        <dbReference type="ARBA" id="ARBA00023136"/>
    </source>
</evidence>
<accession>A0A7Z0IJQ3</accession>
<dbReference type="Proteomes" id="UP000527616">
    <property type="component" value="Unassembled WGS sequence"/>
</dbReference>
<evidence type="ECO:0000256" key="1">
    <source>
        <dbReference type="ARBA" id="ARBA00004141"/>
    </source>
</evidence>
<evidence type="ECO:0000256" key="2">
    <source>
        <dbReference type="ARBA" id="ARBA00022692"/>
    </source>
</evidence>
<reference evidence="7 8" key="1">
    <citation type="submission" date="2020-07" db="EMBL/GenBank/DDBJ databases">
        <title>Sequencing the genomes of 1000 actinobacteria strains.</title>
        <authorList>
            <person name="Klenk H.-P."/>
        </authorList>
    </citation>
    <scope>NUCLEOTIDE SEQUENCE [LARGE SCALE GENOMIC DNA]</scope>
    <source>
        <strain evidence="7 8">DSM 103164</strain>
    </source>
</reference>
<sequence>MDADRPARLRAAMVRAFDLSERSVRRSRRSLGEGWERLHARFWMIAQCALTAGLAWWLAIVVLGHPMPVFAPVAAVITLGLSFGQRYSRALEVGIGVAIGVLTGDIFVTVAGTGVWQIMVAALIAMSAATLLGARNLMIIQAGVQSIIVLTLLPQPGQGLGRWLDALLGCALAMLIATLAPAGPVIKPRVTAARILGEVASCLRACRDALDARDAEAADVALRQARNSERLLDTMSQAVTEGLAVIRHSPFRRGQRERMEALADLYDPLDRLTRNLRVLARRSAVALWRDEPSVPMAYLALMQQVAGVADFCAGELFEGRIPTAARARILELARASSRLKMASGLSAVVVLAQLRSMLADLLELTGMSYPDAREAIPELRE</sequence>
<feature type="transmembrane region" description="Helical" evidence="5">
    <location>
        <begin position="65"/>
        <end position="83"/>
    </location>
</feature>